<proteinExistence type="predicted"/>
<dbReference type="AlphaFoldDB" id="A0A830HGU7"/>
<gene>
    <name evidence="2" type="ORF">PPROV_000330300</name>
</gene>
<feature type="region of interest" description="Disordered" evidence="1">
    <location>
        <begin position="137"/>
        <end position="162"/>
    </location>
</feature>
<reference evidence="2" key="1">
    <citation type="submission" date="2020-10" db="EMBL/GenBank/DDBJ databases">
        <title>Unveiling of a novel bifunctional photoreceptor, Dualchrome1, isolated from a cosmopolitan green alga.</title>
        <authorList>
            <person name="Suzuki S."/>
            <person name="Kawachi M."/>
        </authorList>
    </citation>
    <scope>NUCLEOTIDE SEQUENCE</scope>
    <source>
        <strain evidence="2">NIES 2893</strain>
    </source>
</reference>
<dbReference type="Proteomes" id="UP000660262">
    <property type="component" value="Unassembled WGS sequence"/>
</dbReference>
<keyword evidence="3" id="KW-1185">Reference proteome</keyword>
<sequence>MAVIRAGSLTPSACTRLRNKAFAPNEPLVVSVSAWTSISSSNTKHKAILTDDTNTRLPCVFNVPLHNASNSQPSMVKLTAYSWKTVKTADQSDKEILIVDKAEIVQGSSSSTIADEALVRALEPSTFTKILAEIVQHKKKETPSAPPPAKKQRTDGGAASTSDADVVVTGVVDADEAAAAKKKAAEARGDVVDLVMTEDMENRSREATEKACNYLRYCEPMVPGGGADETHGQRAIDVNQLDAILKYVALAHINLPEDVAHILKLADKLTPDVMIPASAVRELLPPPSAATTSAVVVKTEGDKKHGNCKEGNAKAPATSEALCPAYYDDSSGVGGMDASMRVALRAIACHCALSRPRVEAEGKKLANNEGAGAGASANANADVSTNFDTVVLASHGKNLFASVICDPARYNIKGPKNKILVHYFGEEKYPWGFHVKSELTPWDEEKYLSQPWSKHMTNESESERRKAALLSLKTFQDTGKIPHYALMEALFLSTVSPINEKTKD</sequence>
<evidence type="ECO:0000256" key="1">
    <source>
        <dbReference type="SAM" id="MobiDB-lite"/>
    </source>
</evidence>
<accession>A0A830HGU7</accession>
<evidence type="ECO:0000313" key="2">
    <source>
        <dbReference type="EMBL" id="GHP04549.1"/>
    </source>
</evidence>
<name>A0A830HGU7_9CHLO</name>
<protein>
    <submittedName>
        <fullName evidence="2">Uncharacterized protein</fullName>
    </submittedName>
</protein>
<dbReference type="EMBL" id="BNJQ01000008">
    <property type="protein sequence ID" value="GHP04549.1"/>
    <property type="molecule type" value="Genomic_DNA"/>
</dbReference>
<evidence type="ECO:0000313" key="3">
    <source>
        <dbReference type="Proteomes" id="UP000660262"/>
    </source>
</evidence>
<organism evidence="2 3">
    <name type="scientific">Pycnococcus provasolii</name>
    <dbReference type="NCBI Taxonomy" id="41880"/>
    <lineage>
        <taxon>Eukaryota</taxon>
        <taxon>Viridiplantae</taxon>
        <taxon>Chlorophyta</taxon>
        <taxon>Pseudoscourfieldiophyceae</taxon>
        <taxon>Pseudoscourfieldiales</taxon>
        <taxon>Pycnococcaceae</taxon>
        <taxon>Pycnococcus</taxon>
    </lineage>
</organism>
<comment type="caution">
    <text evidence="2">The sequence shown here is derived from an EMBL/GenBank/DDBJ whole genome shotgun (WGS) entry which is preliminary data.</text>
</comment>